<dbReference type="SUPFAM" id="SSF53649">
    <property type="entry name" value="Alkaline phosphatase-like"/>
    <property type="match status" value="1"/>
</dbReference>
<keyword evidence="1" id="KW-0812">Transmembrane</keyword>
<feature type="transmembrane region" description="Helical" evidence="1">
    <location>
        <begin position="413"/>
        <end position="431"/>
    </location>
</feature>
<dbReference type="Proteomes" id="UP000295788">
    <property type="component" value="Unassembled WGS sequence"/>
</dbReference>
<feature type="transmembrane region" description="Helical" evidence="1">
    <location>
        <begin position="381"/>
        <end position="401"/>
    </location>
</feature>
<feature type="transmembrane region" description="Helical" evidence="1">
    <location>
        <begin position="553"/>
        <end position="570"/>
    </location>
</feature>
<keyword evidence="2" id="KW-0732">Signal</keyword>
<dbReference type="InterPro" id="IPR017850">
    <property type="entry name" value="Alkaline_phosphatase_core_sf"/>
</dbReference>
<comment type="caution">
    <text evidence="3">The sequence shown here is derived from an EMBL/GenBank/DDBJ whole genome shotgun (WGS) entry which is preliminary data.</text>
</comment>
<dbReference type="EMBL" id="SMAB01000020">
    <property type="protein sequence ID" value="TCS79571.1"/>
    <property type="molecule type" value="Genomic_DNA"/>
</dbReference>
<feature type="signal peptide" evidence="2">
    <location>
        <begin position="1"/>
        <end position="24"/>
    </location>
</feature>
<gene>
    <name evidence="3" type="ORF">EDD72_12030</name>
</gene>
<evidence type="ECO:0000313" key="4">
    <source>
        <dbReference type="Proteomes" id="UP000295788"/>
    </source>
</evidence>
<feature type="chain" id="PRO_5020497022" evidence="2">
    <location>
        <begin position="25"/>
        <end position="722"/>
    </location>
</feature>
<feature type="transmembrane region" description="Helical" evidence="1">
    <location>
        <begin position="530"/>
        <end position="547"/>
    </location>
</feature>
<feature type="transmembrane region" description="Helical" evidence="1">
    <location>
        <begin position="460"/>
        <end position="485"/>
    </location>
</feature>
<feature type="transmembrane region" description="Helical" evidence="1">
    <location>
        <begin position="505"/>
        <end position="523"/>
    </location>
</feature>
<protein>
    <submittedName>
        <fullName evidence="3">Uncharacterized protein</fullName>
    </submittedName>
</protein>
<dbReference type="OrthoDB" id="3199331at2"/>
<name>A0A4R3KA98_9BACI</name>
<evidence type="ECO:0000256" key="1">
    <source>
        <dbReference type="SAM" id="Phobius"/>
    </source>
</evidence>
<feature type="transmembrane region" description="Helical" evidence="1">
    <location>
        <begin position="677"/>
        <end position="694"/>
    </location>
</feature>
<keyword evidence="1" id="KW-0472">Membrane</keyword>
<reference evidence="3 4" key="1">
    <citation type="submission" date="2019-03" db="EMBL/GenBank/DDBJ databases">
        <title>Genomic Encyclopedia of Type Strains, Phase IV (KMG-IV): sequencing the most valuable type-strain genomes for metagenomic binning, comparative biology and taxonomic classification.</title>
        <authorList>
            <person name="Goeker M."/>
        </authorList>
    </citation>
    <scope>NUCLEOTIDE SEQUENCE [LARGE SCALE GENOMIC DNA]</scope>
    <source>
        <strain evidence="3 4">DSM 23802</strain>
    </source>
</reference>
<feature type="transmembrane region" description="Helical" evidence="1">
    <location>
        <begin position="437"/>
        <end position="453"/>
    </location>
</feature>
<feature type="transmembrane region" description="Helical" evidence="1">
    <location>
        <begin position="700"/>
        <end position="719"/>
    </location>
</feature>
<keyword evidence="4" id="KW-1185">Reference proteome</keyword>
<evidence type="ECO:0000256" key="2">
    <source>
        <dbReference type="SAM" id="SignalP"/>
    </source>
</evidence>
<keyword evidence="1" id="KW-1133">Transmembrane helix</keyword>
<sequence length="722" mass="81685">MFKRISFVLTILTILLLGSSFSFASEKKEEIDTQIIMVLVNHLAFLDYPLYVNTVGFHTLEQSAAKGAMNINSAGSKTDSNAYLTISVSTRALSSKDIGDSFLGIEYVDEVRKVRAKDLYRQQTGRIVNDQTILFLSIQSLLQEENQKFPFVYGVLGDSLKQAGLQARVYGNQDIDIPKRYAPLLIMDKNGQSFGDVGKHTIVFDPARPYGVKTNYEYLYQRFLQDRNAGISLIVFDLGDLYRLDQFKKQMSIDQYQTVRRMIIQEQGKFIERLKNELNDNQQLLVFAPMVSDQAIEDRQLLAPIWWYNPKAAGNFLTSNTTKRIGIVSNVDIAPTILSLLGVDHLPSEMIGQSMELISSDRLLLNDLNQLFITYRQRPTVLYTFIFWQIILLILSMAVWFIKWKKGYRFMRIGLIGMLYLPLLLLVTSPFYKIQPWLYILLLFIISLLLGLVTRYKESISIFVVIGFLTWLGITLDLSMGAYFMKRSYLGYDPIIGARYYGIGNEYMGVYIGATLLFTSSIIHKKRNRWTLGVTALIYSVISYFLLAPTLGTNAGGAISALVATTFTFLQMLHVSFRKKGIWIFLALMVLGFSALICSNLAIGSDEQSHIGRALQLLTQGDFSSIYSIIARKLAMNWKLIQVSSWSKVMVTSLVVIGILFMKPRGAIKTFFEQSPYLFYGFYGIVVGAFIALLVNDSGIVAASTMIIFVASPMLYLALEEK</sequence>
<feature type="transmembrane region" description="Helical" evidence="1">
    <location>
        <begin position="646"/>
        <end position="665"/>
    </location>
</feature>
<dbReference type="AlphaFoldDB" id="A0A4R3KA98"/>
<organism evidence="3 4">
    <name type="scientific">Tepidibacillus fermentans</name>
    <dbReference type="NCBI Taxonomy" id="1281767"/>
    <lineage>
        <taxon>Bacteria</taxon>
        <taxon>Bacillati</taxon>
        <taxon>Bacillota</taxon>
        <taxon>Bacilli</taxon>
        <taxon>Bacillales</taxon>
        <taxon>Bacillaceae</taxon>
        <taxon>Tepidibacillus</taxon>
    </lineage>
</organism>
<dbReference type="RefSeq" id="WP_132770111.1">
    <property type="nucleotide sequence ID" value="NZ_SMAB01000020.1"/>
</dbReference>
<accession>A0A4R3KA98</accession>
<evidence type="ECO:0000313" key="3">
    <source>
        <dbReference type="EMBL" id="TCS79571.1"/>
    </source>
</evidence>
<proteinExistence type="predicted"/>
<feature type="transmembrane region" description="Helical" evidence="1">
    <location>
        <begin position="582"/>
        <end position="603"/>
    </location>
</feature>